<dbReference type="PROSITE" id="PS00584">
    <property type="entry name" value="PFKB_KINASES_2"/>
    <property type="match status" value="1"/>
</dbReference>
<evidence type="ECO:0000313" key="9">
    <source>
        <dbReference type="Proteomes" id="UP001164803"/>
    </source>
</evidence>
<reference evidence="8" key="1">
    <citation type="submission" date="2022-08" db="EMBL/GenBank/DDBJ databases">
        <title>Alicyclobacillus dauci DSM2870, complete genome.</title>
        <authorList>
            <person name="Wang Q."/>
            <person name="Cai R."/>
            <person name="Wang Z."/>
        </authorList>
    </citation>
    <scope>NUCLEOTIDE SEQUENCE</scope>
    <source>
        <strain evidence="8">DSM 28700</strain>
    </source>
</reference>
<dbReference type="Gene3D" id="3.40.1190.20">
    <property type="match status" value="1"/>
</dbReference>
<name>A0ABY6Z5R4_9BACL</name>
<evidence type="ECO:0000256" key="2">
    <source>
        <dbReference type="ARBA" id="ARBA00022679"/>
    </source>
</evidence>
<gene>
    <name evidence="8" type="primary">iolC</name>
    <name evidence="8" type="ORF">NZD86_05550</name>
</gene>
<dbReference type="Gene3D" id="2.20.150.10">
    <property type="entry name" value="putative 5-dehydro-2- deoxygluconokinase"/>
    <property type="match status" value="1"/>
</dbReference>
<evidence type="ECO:0000256" key="4">
    <source>
        <dbReference type="ARBA" id="ARBA00022777"/>
    </source>
</evidence>
<evidence type="ECO:0000259" key="7">
    <source>
        <dbReference type="Pfam" id="PF00294"/>
    </source>
</evidence>
<organism evidence="8 9">
    <name type="scientific">Alicyclobacillus dauci</name>
    <dbReference type="NCBI Taxonomy" id="1475485"/>
    <lineage>
        <taxon>Bacteria</taxon>
        <taxon>Bacillati</taxon>
        <taxon>Bacillota</taxon>
        <taxon>Bacilli</taxon>
        <taxon>Bacillales</taxon>
        <taxon>Alicyclobacillaceae</taxon>
        <taxon>Alicyclobacillus</taxon>
    </lineage>
</organism>
<evidence type="ECO:0000313" key="8">
    <source>
        <dbReference type="EMBL" id="WAH37957.1"/>
    </source>
</evidence>
<evidence type="ECO:0000256" key="5">
    <source>
        <dbReference type="ARBA" id="ARBA00022840"/>
    </source>
</evidence>
<keyword evidence="5" id="KW-0067">ATP-binding</keyword>
<dbReference type="RefSeq" id="WP_268045492.1">
    <property type="nucleotide sequence ID" value="NZ_CP104064.1"/>
</dbReference>
<dbReference type="PRINTS" id="PR00990">
    <property type="entry name" value="RIBOKINASE"/>
</dbReference>
<dbReference type="Pfam" id="PF00294">
    <property type="entry name" value="PfkB"/>
    <property type="match status" value="1"/>
</dbReference>
<dbReference type="PANTHER" id="PTHR43085">
    <property type="entry name" value="HEXOKINASE FAMILY MEMBER"/>
    <property type="match status" value="1"/>
</dbReference>
<dbReference type="Proteomes" id="UP001164803">
    <property type="component" value="Chromosome"/>
</dbReference>
<evidence type="ECO:0000256" key="3">
    <source>
        <dbReference type="ARBA" id="ARBA00022741"/>
    </source>
</evidence>
<dbReference type="PROSITE" id="PS00583">
    <property type="entry name" value="PFKB_KINASES_1"/>
    <property type="match status" value="1"/>
</dbReference>
<sequence length="316" mass="33780">MGRPEVYTLGRLIVDLYANDIGVPMKDVNSFNKYLGGSAGNTAVGLARHGANVGMISRVGKDGHGQFLKETLIREGVNTRMVHEDPNYPTGLAFAAITPPSDSTVLFYRKPCADANIEITDLDREALGKAKILVVACTALAVAPGRDAALEALEYNRSTGGVNVLDIDWRPQFWTNESEASLYYRLALRLADVVIANEPELEFVGGGGDPLEACRNVLAYGPQQVVAKRGGEGVLYVGPEGVRNTPAFKVDVLNTLGAGDAFGAGYTYGLLQSWEVERRLEYACASGAIVVSRHSCAAAMPTNAEVEDLISSKAIK</sequence>
<evidence type="ECO:0000256" key="6">
    <source>
        <dbReference type="RuleBase" id="RU003704"/>
    </source>
</evidence>
<dbReference type="InterPro" id="IPR011611">
    <property type="entry name" value="PfkB_dom"/>
</dbReference>
<evidence type="ECO:0000256" key="1">
    <source>
        <dbReference type="ARBA" id="ARBA00010688"/>
    </source>
</evidence>
<dbReference type="GO" id="GO:0047590">
    <property type="term" value="F:5-dehydro-2-deoxygluconokinase activity"/>
    <property type="evidence" value="ECO:0007669"/>
    <property type="project" value="UniProtKB-EC"/>
</dbReference>
<keyword evidence="9" id="KW-1185">Reference proteome</keyword>
<dbReference type="EMBL" id="CP104064">
    <property type="protein sequence ID" value="WAH37957.1"/>
    <property type="molecule type" value="Genomic_DNA"/>
</dbReference>
<keyword evidence="3" id="KW-0547">Nucleotide-binding</keyword>
<dbReference type="InterPro" id="IPR023314">
    <property type="entry name" value="Myo_inos_IolC-like_sf"/>
</dbReference>
<accession>A0ABY6Z5R4</accession>
<comment type="similarity">
    <text evidence="1 6">Belongs to the carbohydrate kinase PfkB family.</text>
</comment>
<dbReference type="InterPro" id="IPR002173">
    <property type="entry name" value="Carboh/pur_kinase_PfkB_CS"/>
</dbReference>
<dbReference type="InterPro" id="IPR029056">
    <property type="entry name" value="Ribokinase-like"/>
</dbReference>
<dbReference type="InterPro" id="IPR002139">
    <property type="entry name" value="Ribo/fructo_kinase"/>
</dbReference>
<dbReference type="NCBIfam" id="TIGR04382">
    <property type="entry name" value="myo_inos_iolC_N"/>
    <property type="match status" value="1"/>
</dbReference>
<proteinExistence type="inferred from homology"/>
<keyword evidence="2 6" id="KW-0808">Transferase</keyword>
<protein>
    <submittedName>
        <fullName evidence="8">5-dehydro-2-deoxygluconokinase</fullName>
        <ecNumber evidence="8">2.7.1.92</ecNumber>
    </submittedName>
</protein>
<dbReference type="SUPFAM" id="SSF53613">
    <property type="entry name" value="Ribokinase-like"/>
    <property type="match status" value="1"/>
</dbReference>
<dbReference type="CDD" id="cd01166">
    <property type="entry name" value="KdgK"/>
    <property type="match status" value="1"/>
</dbReference>
<dbReference type="PANTHER" id="PTHR43085:SF49">
    <property type="entry name" value="5-DEHYDRO-2-DEOXYGLUCONOKINASE"/>
    <property type="match status" value="1"/>
</dbReference>
<dbReference type="InterPro" id="IPR030830">
    <property type="entry name" value="Myo_inos_IolC"/>
</dbReference>
<dbReference type="EC" id="2.7.1.92" evidence="8"/>
<feature type="domain" description="Carbohydrate kinase PfkB" evidence="7">
    <location>
        <begin position="6"/>
        <end position="302"/>
    </location>
</feature>
<keyword evidence="4 6" id="KW-0418">Kinase</keyword>
<dbReference type="InterPro" id="IPR050306">
    <property type="entry name" value="PfkB_Carbo_kinase"/>
</dbReference>